<protein>
    <submittedName>
        <fullName evidence="1">Uncharacterized protein</fullName>
    </submittedName>
</protein>
<gene>
    <name evidence="1" type="ORF">MNBD_GAMMA22-210</name>
</gene>
<dbReference type="EMBL" id="UOFS01000004">
    <property type="protein sequence ID" value="VAW90862.1"/>
    <property type="molecule type" value="Genomic_DNA"/>
</dbReference>
<proteinExistence type="predicted"/>
<dbReference type="AlphaFoldDB" id="A0A3B0ZU07"/>
<sequence>MKPEFTGARGSNTGDDFHEWWALRASLRLLNPNTKLKAISVEGVFLKNKKNKELTEWDAVDCGLYFGGYNVEEANSIVIEQLKYSSASP</sequence>
<accession>A0A3B0ZU07</accession>
<organism evidence="1">
    <name type="scientific">hydrothermal vent metagenome</name>
    <dbReference type="NCBI Taxonomy" id="652676"/>
    <lineage>
        <taxon>unclassified sequences</taxon>
        <taxon>metagenomes</taxon>
        <taxon>ecological metagenomes</taxon>
    </lineage>
</organism>
<reference evidence="1" key="1">
    <citation type="submission" date="2018-06" db="EMBL/GenBank/DDBJ databases">
        <authorList>
            <person name="Zhirakovskaya E."/>
        </authorList>
    </citation>
    <scope>NUCLEOTIDE SEQUENCE</scope>
</reference>
<name>A0A3B0ZU07_9ZZZZ</name>
<evidence type="ECO:0000313" key="1">
    <source>
        <dbReference type="EMBL" id="VAW90862.1"/>
    </source>
</evidence>